<evidence type="ECO:0000256" key="1">
    <source>
        <dbReference type="SAM" id="MobiDB-lite"/>
    </source>
</evidence>
<gene>
    <name evidence="2" type="ORF">DERYTH_LOCUS14555</name>
</gene>
<protein>
    <submittedName>
        <fullName evidence="2">19856_t:CDS:1</fullName>
    </submittedName>
</protein>
<feature type="region of interest" description="Disordered" evidence="1">
    <location>
        <begin position="69"/>
        <end position="96"/>
    </location>
</feature>
<sequence>MGNLLSTETPVGDSVAMQKKPSNEFATTPQGYQETSRSRKKPYFNLENQELHEPLSGDEQDILEPMQIEEDHNDFVESSHNDESSNENFNDFNNHQDVQMHDGSIERGIKFAASQISTVERERYVRAKQKRVKEKFENNSYSNMNILKSG</sequence>
<proteinExistence type="predicted"/>
<keyword evidence="3" id="KW-1185">Reference proteome</keyword>
<evidence type="ECO:0000313" key="3">
    <source>
        <dbReference type="Proteomes" id="UP000789405"/>
    </source>
</evidence>
<feature type="region of interest" description="Disordered" evidence="1">
    <location>
        <begin position="1"/>
        <end position="43"/>
    </location>
</feature>
<dbReference type="Proteomes" id="UP000789405">
    <property type="component" value="Unassembled WGS sequence"/>
</dbReference>
<evidence type="ECO:0000313" key="2">
    <source>
        <dbReference type="EMBL" id="CAG8724103.1"/>
    </source>
</evidence>
<organism evidence="2 3">
    <name type="scientific">Dentiscutata erythropus</name>
    <dbReference type="NCBI Taxonomy" id="1348616"/>
    <lineage>
        <taxon>Eukaryota</taxon>
        <taxon>Fungi</taxon>
        <taxon>Fungi incertae sedis</taxon>
        <taxon>Mucoromycota</taxon>
        <taxon>Glomeromycotina</taxon>
        <taxon>Glomeromycetes</taxon>
        <taxon>Diversisporales</taxon>
        <taxon>Gigasporaceae</taxon>
        <taxon>Dentiscutata</taxon>
    </lineage>
</organism>
<dbReference type="OrthoDB" id="2392567at2759"/>
<comment type="caution">
    <text evidence="2">The sequence shown here is derived from an EMBL/GenBank/DDBJ whole genome shotgun (WGS) entry which is preliminary data.</text>
</comment>
<dbReference type="AlphaFoldDB" id="A0A9N9I831"/>
<dbReference type="EMBL" id="CAJVPY010011075">
    <property type="protein sequence ID" value="CAG8724103.1"/>
    <property type="molecule type" value="Genomic_DNA"/>
</dbReference>
<accession>A0A9N9I831</accession>
<name>A0A9N9I831_9GLOM</name>
<feature type="compositionally biased region" description="Low complexity" evidence="1">
    <location>
        <begin position="86"/>
        <end position="95"/>
    </location>
</feature>
<feature type="compositionally biased region" description="Polar residues" evidence="1">
    <location>
        <begin position="24"/>
        <end position="35"/>
    </location>
</feature>
<reference evidence="2" key="1">
    <citation type="submission" date="2021-06" db="EMBL/GenBank/DDBJ databases">
        <authorList>
            <person name="Kallberg Y."/>
            <person name="Tangrot J."/>
            <person name="Rosling A."/>
        </authorList>
    </citation>
    <scope>NUCLEOTIDE SEQUENCE</scope>
    <source>
        <strain evidence="2">MA453B</strain>
    </source>
</reference>
<feature type="compositionally biased region" description="Basic and acidic residues" evidence="1">
    <location>
        <begin position="69"/>
        <end position="83"/>
    </location>
</feature>